<gene>
    <name evidence="1" type="ORF">EVAR_51466_1</name>
</gene>
<organism evidence="1 2">
    <name type="scientific">Eumeta variegata</name>
    <name type="common">Bagworm moth</name>
    <name type="synonym">Eumeta japonica</name>
    <dbReference type="NCBI Taxonomy" id="151549"/>
    <lineage>
        <taxon>Eukaryota</taxon>
        <taxon>Metazoa</taxon>
        <taxon>Ecdysozoa</taxon>
        <taxon>Arthropoda</taxon>
        <taxon>Hexapoda</taxon>
        <taxon>Insecta</taxon>
        <taxon>Pterygota</taxon>
        <taxon>Neoptera</taxon>
        <taxon>Endopterygota</taxon>
        <taxon>Lepidoptera</taxon>
        <taxon>Glossata</taxon>
        <taxon>Ditrysia</taxon>
        <taxon>Tineoidea</taxon>
        <taxon>Psychidae</taxon>
        <taxon>Oiketicinae</taxon>
        <taxon>Eumeta</taxon>
    </lineage>
</organism>
<reference evidence="1 2" key="1">
    <citation type="journal article" date="2019" name="Commun. Biol.">
        <title>The bagworm genome reveals a unique fibroin gene that provides high tensile strength.</title>
        <authorList>
            <person name="Kono N."/>
            <person name="Nakamura H."/>
            <person name="Ohtoshi R."/>
            <person name="Tomita M."/>
            <person name="Numata K."/>
            <person name="Arakawa K."/>
        </authorList>
    </citation>
    <scope>NUCLEOTIDE SEQUENCE [LARGE SCALE GENOMIC DNA]</scope>
</reference>
<name>A0A4C1Z5S9_EUMVA</name>
<proteinExistence type="predicted"/>
<keyword evidence="2" id="KW-1185">Reference proteome</keyword>
<protein>
    <submittedName>
        <fullName evidence="1">Uncharacterized protein</fullName>
    </submittedName>
</protein>
<dbReference type="AlphaFoldDB" id="A0A4C1Z5S9"/>
<evidence type="ECO:0000313" key="2">
    <source>
        <dbReference type="Proteomes" id="UP000299102"/>
    </source>
</evidence>
<evidence type="ECO:0000313" key="1">
    <source>
        <dbReference type="EMBL" id="GBP82424.1"/>
    </source>
</evidence>
<dbReference type="EMBL" id="BGZK01001564">
    <property type="protein sequence ID" value="GBP82424.1"/>
    <property type="molecule type" value="Genomic_DNA"/>
</dbReference>
<sequence>MPMRCSISVNPFELIFNFLDRDWYWKGRFKGQRWVACCMLQASVGNNNVQERFNMGSVSELRAGRAPASRA</sequence>
<accession>A0A4C1Z5S9</accession>
<dbReference type="Proteomes" id="UP000299102">
    <property type="component" value="Unassembled WGS sequence"/>
</dbReference>
<comment type="caution">
    <text evidence="1">The sequence shown here is derived from an EMBL/GenBank/DDBJ whole genome shotgun (WGS) entry which is preliminary data.</text>
</comment>